<name>A0A830HB70_9CHLO</name>
<keyword evidence="3" id="KW-1185">Reference proteome</keyword>
<evidence type="ECO:0000256" key="1">
    <source>
        <dbReference type="SAM" id="MobiDB-lite"/>
    </source>
</evidence>
<accession>A0A830HB70</accession>
<gene>
    <name evidence="2" type="ORF">PPROV_000139500</name>
</gene>
<proteinExistence type="predicted"/>
<dbReference type="Proteomes" id="UP000660262">
    <property type="component" value="Unassembled WGS sequence"/>
</dbReference>
<dbReference type="AlphaFoldDB" id="A0A830HB70"/>
<feature type="region of interest" description="Disordered" evidence="1">
    <location>
        <begin position="238"/>
        <end position="267"/>
    </location>
</feature>
<organism evidence="2 3">
    <name type="scientific">Pycnococcus provasolii</name>
    <dbReference type="NCBI Taxonomy" id="41880"/>
    <lineage>
        <taxon>Eukaryota</taxon>
        <taxon>Viridiplantae</taxon>
        <taxon>Chlorophyta</taxon>
        <taxon>Pseudoscourfieldiophyceae</taxon>
        <taxon>Pseudoscourfieldiales</taxon>
        <taxon>Pycnococcaceae</taxon>
        <taxon>Pycnococcus</taxon>
    </lineage>
</organism>
<sequence>MPRLWPALAGYVARATASRRIWYSTVSRIPAPPGALLRVSIPADCKPLNVVINTTSPLDADAGGAESATFDVPDGCAVERDGGDVVVTRQGNHGTAKEINITIPERYVGVHLATHAGSVIFKGSIKEAAVSVVAPSGSIVAQKGTSIQGSSVVLAAGELPGIDFSAGTLAATPLRLEATSGGSVFAKKVVSGDAIVGATKGPGTVHINTMFAHTAVVATDSGTLTIKAGRYGASLAGGVDGGPLKTEGEDGGGGDGEGGDGGKGDKMFEGSVREFAVPSAKSADAYAAHKWEAYSLRGSPPPLDAEGGLLAISKGGGIHVDGIEGAAAAVRAGSPGLLGFAFPSFRRTDVRVSATTECTRLTAMNRGDGEVYLSIPPPADLEEDAGGNHSRAGRGVPVESAVSEWKLRIVAARGVRYTSENVANALNWCGAPHAPLTSLPYGPRWVAQRQSVRKDTTYKVSGSSNDVELKVEAERGTLIIGEHTWKPNWSA</sequence>
<dbReference type="EMBL" id="BNJQ01000003">
    <property type="protein sequence ID" value="GHP02639.1"/>
    <property type="molecule type" value="Genomic_DNA"/>
</dbReference>
<reference evidence="2" key="1">
    <citation type="submission" date="2020-10" db="EMBL/GenBank/DDBJ databases">
        <title>Unveiling of a novel bifunctional photoreceptor, Dualchrome1, isolated from a cosmopolitan green alga.</title>
        <authorList>
            <person name="Suzuki S."/>
            <person name="Kawachi M."/>
        </authorList>
    </citation>
    <scope>NUCLEOTIDE SEQUENCE</scope>
    <source>
        <strain evidence="2">NIES 2893</strain>
    </source>
</reference>
<protein>
    <submittedName>
        <fullName evidence="2">Uncharacterized protein</fullName>
    </submittedName>
</protein>
<comment type="caution">
    <text evidence="2">The sequence shown here is derived from an EMBL/GenBank/DDBJ whole genome shotgun (WGS) entry which is preliminary data.</text>
</comment>
<evidence type="ECO:0000313" key="2">
    <source>
        <dbReference type="EMBL" id="GHP02639.1"/>
    </source>
</evidence>
<evidence type="ECO:0000313" key="3">
    <source>
        <dbReference type="Proteomes" id="UP000660262"/>
    </source>
</evidence>